<dbReference type="Proteomes" id="UP001066276">
    <property type="component" value="Chromosome 7"/>
</dbReference>
<feature type="region of interest" description="Disordered" evidence="1">
    <location>
        <begin position="1"/>
        <end position="183"/>
    </location>
</feature>
<name>A0AAV7Q2S6_PLEWA</name>
<accession>A0AAV7Q2S6</accession>
<evidence type="ECO:0000313" key="3">
    <source>
        <dbReference type="Proteomes" id="UP001066276"/>
    </source>
</evidence>
<feature type="compositionally biased region" description="Low complexity" evidence="1">
    <location>
        <begin position="74"/>
        <end position="83"/>
    </location>
</feature>
<feature type="compositionally biased region" description="Basic and acidic residues" evidence="1">
    <location>
        <begin position="173"/>
        <end position="183"/>
    </location>
</feature>
<protein>
    <submittedName>
        <fullName evidence="2">Uncharacterized protein</fullName>
    </submittedName>
</protein>
<comment type="caution">
    <text evidence="2">The sequence shown here is derived from an EMBL/GenBank/DDBJ whole genome shotgun (WGS) entry which is preliminary data.</text>
</comment>
<evidence type="ECO:0000313" key="2">
    <source>
        <dbReference type="EMBL" id="KAJ1132403.1"/>
    </source>
</evidence>
<dbReference type="AlphaFoldDB" id="A0AAV7Q2S6"/>
<proteinExistence type="predicted"/>
<gene>
    <name evidence="2" type="ORF">NDU88_010717</name>
</gene>
<sequence>MAGTQGCKGSSGALASGGQRTKTTMGAPTPGLPKPWPGAQLGPLNSNRKPPGAQWTPRPEPLGVRQAGAREHPPQGQAGAWPGPLNPNRQGKPPGPGGLPGLGPSGYGRLEEGTLPSGGSLPGPRPRCLATWRARGQRPGKGVLPWGLPQSLAGASEPKSAGEASLGRPGYGRLEEGRTHPRL</sequence>
<organism evidence="2 3">
    <name type="scientific">Pleurodeles waltl</name>
    <name type="common">Iberian ribbed newt</name>
    <dbReference type="NCBI Taxonomy" id="8319"/>
    <lineage>
        <taxon>Eukaryota</taxon>
        <taxon>Metazoa</taxon>
        <taxon>Chordata</taxon>
        <taxon>Craniata</taxon>
        <taxon>Vertebrata</taxon>
        <taxon>Euteleostomi</taxon>
        <taxon>Amphibia</taxon>
        <taxon>Batrachia</taxon>
        <taxon>Caudata</taxon>
        <taxon>Salamandroidea</taxon>
        <taxon>Salamandridae</taxon>
        <taxon>Pleurodelinae</taxon>
        <taxon>Pleurodeles</taxon>
    </lineage>
</organism>
<dbReference type="EMBL" id="JANPWB010000011">
    <property type="protein sequence ID" value="KAJ1132403.1"/>
    <property type="molecule type" value="Genomic_DNA"/>
</dbReference>
<keyword evidence="3" id="KW-1185">Reference proteome</keyword>
<evidence type="ECO:0000256" key="1">
    <source>
        <dbReference type="SAM" id="MobiDB-lite"/>
    </source>
</evidence>
<reference evidence="2" key="1">
    <citation type="journal article" date="2022" name="bioRxiv">
        <title>Sequencing and chromosome-scale assembly of the giantPleurodeles waltlgenome.</title>
        <authorList>
            <person name="Brown T."/>
            <person name="Elewa A."/>
            <person name="Iarovenko S."/>
            <person name="Subramanian E."/>
            <person name="Araus A.J."/>
            <person name="Petzold A."/>
            <person name="Susuki M."/>
            <person name="Suzuki K.-i.T."/>
            <person name="Hayashi T."/>
            <person name="Toyoda A."/>
            <person name="Oliveira C."/>
            <person name="Osipova E."/>
            <person name="Leigh N.D."/>
            <person name="Simon A."/>
            <person name="Yun M.H."/>
        </authorList>
    </citation>
    <scope>NUCLEOTIDE SEQUENCE</scope>
    <source>
        <strain evidence="2">20211129_DDA</strain>
        <tissue evidence="2">Liver</tissue>
    </source>
</reference>